<dbReference type="Gene3D" id="1.20.58.2220">
    <property type="entry name" value="Formin, FH2 domain"/>
    <property type="match status" value="1"/>
</dbReference>
<feature type="compositionally biased region" description="Pro residues" evidence="3">
    <location>
        <begin position="599"/>
        <end position="609"/>
    </location>
</feature>
<feature type="region of interest" description="Disordered" evidence="3">
    <location>
        <begin position="37"/>
        <end position="58"/>
    </location>
</feature>
<dbReference type="GO" id="GO:0005856">
    <property type="term" value="C:cytoskeleton"/>
    <property type="evidence" value="ECO:0007669"/>
    <property type="project" value="TreeGrafter"/>
</dbReference>
<feature type="compositionally biased region" description="Basic and acidic residues" evidence="3">
    <location>
        <begin position="125"/>
        <end position="157"/>
    </location>
</feature>
<dbReference type="InterPro" id="IPR042201">
    <property type="entry name" value="FH2_Formin_sf"/>
</dbReference>
<evidence type="ECO:0000256" key="3">
    <source>
        <dbReference type="SAM" id="MobiDB-lite"/>
    </source>
</evidence>
<feature type="compositionally biased region" description="Low complexity" evidence="3">
    <location>
        <begin position="45"/>
        <end position="55"/>
    </location>
</feature>
<dbReference type="InterPro" id="IPR015425">
    <property type="entry name" value="FH2_Formin"/>
</dbReference>
<reference evidence="5 6" key="1">
    <citation type="submission" date="2023-03" db="EMBL/GenBank/DDBJ databases">
        <title>High recombination rates correlate with genetic variation in Cardiocondyla obscurior ants.</title>
        <authorList>
            <person name="Errbii M."/>
        </authorList>
    </citation>
    <scope>NUCLEOTIDE SEQUENCE [LARGE SCALE GENOMIC DNA]</scope>
    <source>
        <strain evidence="5">Alpha-2009</strain>
        <tissue evidence="5">Whole body</tissue>
    </source>
</reference>
<feature type="compositionally biased region" description="Pro residues" evidence="3">
    <location>
        <begin position="687"/>
        <end position="696"/>
    </location>
</feature>
<protein>
    <recommendedName>
        <fullName evidence="4">FH2 domain-containing protein</fullName>
    </recommendedName>
</protein>
<dbReference type="EMBL" id="JADYXP020000012">
    <property type="protein sequence ID" value="KAL0113158.1"/>
    <property type="molecule type" value="Genomic_DNA"/>
</dbReference>
<accession>A0AAW2FBB1</accession>
<evidence type="ECO:0000256" key="2">
    <source>
        <dbReference type="SAM" id="Coils"/>
    </source>
</evidence>
<dbReference type="GO" id="GO:0051015">
    <property type="term" value="F:actin filament binding"/>
    <property type="evidence" value="ECO:0007669"/>
    <property type="project" value="TreeGrafter"/>
</dbReference>
<dbReference type="AlphaFoldDB" id="A0AAW2FBB1"/>
<dbReference type="PANTHER" id="PTHR45920">
    <property type="entry name" value="FORMIN HOMOLOGY 2 DOMAIN CONTAINING, ISOFORM I"/>
    <property type="match status" value="1"/>
</dbReference>
<proteinExistence type="inferred from homology"/>
<evidence type="ECO:0000313" key="6">
    <source>
        <dbReference type="Proteomes" id="UP001430953"/>
    </source>
</evidence>
<dbReference type="PANTHER" id="PTHR45920:SF7">
    <property type="entry name" value="FORMIN-G"/>
    <property type="match status" value="1"/>
</dbReference>
<gene>
    <name evidence="5" type="ORF">PUN28_012381</name>
</gene>
<organism evidence="5 6">
    <name type="scientific">Cardiocondyla obscurior</name>
    <dbReference type="NCBI Taxonomy" id="286306"/>
    <lineage>
        <taxon>Eukaryota</taxon>
        <taxon>Metazoa</taxon>
        <taxon>Ecdysozoa</taxon>
        <taxon>Arthropoda</taxon>
        <taxon>Hexapoda</taxon>
        <taxon>Insecta</taxon>
        <taxon>Pterygota</taxon>
        <taxon>Neoptera</taxon>
        <taxon>Endopterygota</taxon>
        <taxon>Hymenoptera</taxon>
        <taxon>Apocrita</taxon>
        <taxon>Aculeata</taxon>
        <taxon>Formicoidea</taxon>
        <taxon>Formicidae</taxon>
        <taxon>Myrmicinae</taxon>
        <taxon>Cardiocondyla</taxon>
    </lineage>
</organism>
<comment type="caution">
    <text evidence="5">The sequence shown here is derived from an EMBL/GenBank/DDBJ whole genome shotgun (WGS) entry which is preliminary data.</text>
</comment>
<feature type="region of interest" description="Disordered" evidence="3">
    <location>
        <begin position="90"/>
        <end position="228"/>
    </location>
</feature>
<dbReference type="GO" id="GO:0030866">
    <property type="term" value="P:cortical actin cytoskeleton organization"/>
    <property type="evidence" value="ECO:0007669"/>
    <property type="project" value="TreeGrafter"/>
</dbReference>
<name>A0AAW2FBB1_9HYME</name>
<feature type="region of interest" description="Disordered" evidence="3">
    <location>
        <begin position="630"/>
        <end position="776"/>
    </location>
</feature>
<dbReference type="PROSITE" id="PS51444">
    <property type="entry name" value="FH2"/>
    <property type="match status" value="1"/>
</dbReference>
<feature type="compositionally biased region" description="Pro residues" evidence="3">
    <location>
        <begin position="718"/>
        <end position="775"/>
    </location>
</feature>
<keyword evidence="6" id="KW-1185">Reference proteome</keyword>
<feature type="compositionally biased region" description="Low complexity" evidence="3">
    <location>
        <begin position="200"/>
        <end position="228"/>
    </location>
</feature>
<evidence type="ECO:0000259" key="4">
    <source>
        <dbReference type="PROSITE" id="PS51444"/>
    </source>
</evidence>
<feature type="domain" description="FH2" evidence="4">
    <location>
        <begin position="788"/>
        <end position="1210"/>
    </location>
</feature>
<dbReference type="SUPFAM" id="SSF101447">
    <property type="entry name" value="Formin homology 2 domain (FH2 domain)"/>
    <property type="match status" value="1"/>
</dbReference>
<dbReference type="SMART" id="SM00498">
    <property type="entry name" value="FH2"/>
    <property type="match status" value="1"/>
</dbReference>
<keyword evidence="2" id="KW-0175">Coiled coil</keyword>
<feature type="compositionally biased region" description="Pro residues" evidence="3">
    <location>
        <begin position="664"/>
        <end position="674"/>
    </location>
</feature>
<feature type="coiled-coil region" evidence="2">
    <location>
        <begin position="441"/>
        <end position="468"/>
    </location>
</feature>
<feature type="region of interest" description="Disordered" evidence="3">
    <location>
        <begin position="248"/>
        <end position="273"/>
    </location>
</feature>
<dbReference type="PRINTS" id="PR01217">
    <property type="entry name" value="PRICHEXTENSN"/>
</dbReference>
<sequence>MNGFQPYPVIRTWSVDHISDARRERLNNVIASAAAPDYRPRMQAHHGQGAAATQARSPRSKLSDLLHLWVNNIRLFYSCRLEDLPSQLPGAMGNLQSDSKKKQKKREAPPVPASTSADVEPEPAESQRKDKREKAPKAPEKRDEPQESIRISFEKVHTPGHVKRPAPPPPPIVVLSQDTQESAEPECRKDTAITTKPCVTTTESFRSSTTASTSTPAQTPTTPQTTQLPPLLVTDSWRLANKGLVVTEMPTPPSQESSSDSVFTDPGELTMSPVTANTKPEVVKRKPTPDTIDSKEDKASFTISKHKKIHLTVLSPRISVTSSEKNAISEPIPSILRRHSTYESPISEGRVLRRVASLTLDRNSAKKKRCCRSLTYQKTDYHKQFGEGGLPISLISALSDKRAKENLTSLIDRTDTCADELYSVKTKSSQICCEHSMLKNTHLYEEEVQKLKDEIKRLRETSADRQLNTRVQSTQTSPRNLSPVERNAADFDQVKMTLVLSSNVDQPLSHCNQAKALDENLTPYPTPLPAEILSKNNSTSISAFYSSPPIPYTFATEPVRDGERTVLSSSTILTDVPRIPTPPPPPSLVQLPSTFSSLPPAPSPPPPTPSITNTIPIPPPPPMQVIISAIPPPSPLQNMIPPPPPPPPPPSFSLKPVSIESDIHPPPPPPPPMPHQSATCEISLPMKIPPPPPPPSMAMLNSYGIPPPPTLPGMTQSGPPPPPPPPPPPGMPMQGGIPPPPPPPISGSGAGPPPPPMAPPPPPGAMGPCPLPAPPVGGWNSPSRAIMRKQPLNPDVPMKPLYWTRILVPVTATVQTSVEASDLSPQVPLWLELAEEENLNMKEFADLFSRQVRERTTTKKNEGTPKSSKIQPAKILDSKRSKMVGILEKSLHIDFSEIENAAYNLDTSVISLEALQQIYEIKPTQKEIEEIAAHEESYPDVPLDQPELFLKRLGGIKHFTERIACLMLQSEFQDAISSVSYKLNNVRTTCDFLISSEPLKKVMAIILTLGNYMNGGNMMRGQADGFGLEILGKLKDVKSNVPGVTLLHYVVNVKLSQEKDHNFDELLPLPVPEPADVEAASTIKFDDIAKELDRLDKELQACAQMCNTIVEADPSTSKIFKKKVDAFIKRANTELTSEKEDLLEAKNKFKAVMKFYQFIPKGSTLDTAEPYDFFNLWLGFCRDFKDIWKREQQRIRKERIEEARKKFKNKPEVVRVKLNPHGLKAKLQKLTQKKQTQR</sequence>
<feature type="region of interest" description="Disordered" evidence="3">
    <location>
        <begin position="592"/>
        <end position="611"/>
    </location>
</feature>
<dbReference type="Proteomes" id="UP001430953">
    <property type="component" value="Unassembled WGS sequence"/>
</dbReference>
<dbReference type="Pfam" id="PF02181">
    <property type="entry name" value="FH2"/>
    <property type="match status" value="1"/>
</dbReference>
<evidence type="ECO:0000313" key="5">
    <source>
        <dbReference type="EMBL" id="KAL0113158.1"/>
    </source>
</evidence>
<feature type="compositionally biased region" description="Pro residues" evidence="3">
    <location>
        <begin position="630"/>
        <end position="651"/>
    </location>
</feature>
<dbReference type="GO" id="GO:0005737">
    <property type="term" value="C:cytoplasm"/>
    <property type="evidence" value="ECO:0007669"/>
    <property type="project" value="UniProtKB-ARBA"/>
</dbReference>
<evidence type="ECO:0000256" key="1">
    <source>
        <dbReference type="ARBA" id="ARBA00005271"/>
    </source>
</evidence>
<comment type="similarity">
    <text evidence="1">Belongs to the formin homology family. Cappuccino subfamily.</text>
</comment>